<feature type="region of interest" description="Disordered" evidence="1">
    <location>
        <begin position="1"/>
        <end position="35"/>
    </location>
</feature>
<organism evidence="2 3">
    <name type="scientific">Pyronema omphalodes (strain CBS 100304)</name>
    <name type="common">Pyronema confluens</name>
    <dbReference type="NCBI Taxonomy" id="1076935"/>
    <lineage>
        <taxon>Eukaryota</taxon>
        <taxon>Fungi</taxon>
        <taxon>Dikarya</taxon>
        <taxon>Ascomycota</taxon>
        <taxon>Pezizomycotina</taxon>
        <taxon>Pezizomycetes</taxon>
        <taxon>Pezizales</taxon>
        <taxon>Pyronemataceae</taxon>
        <taxon>Pyronema</taxon>
    </lineage>
</organism>
<feature type="region of interest" description="Disordered" evidence="1">
    <location>
        <begin position="90"/>
        <end position="118"/>
    </location>
</feature>
<accession>U4L6P5</accession>
<feature type="compositionally biased region" description="Low complexity" evidence="1">
    <location>
        <begin position="1"/>
        <end position="14"/>
    </location>
</feature>
<reference evidence="2 3" key="1">
    <citation type="journal article" date="2013" name="PLoS Genet.">
        <title>The genome and development-dependent transcriptomes of Pyronema confluens: a window into fungal evolution.</title>
        <authorList>
            <person name="Traeger S."/>
            <person name="Altegoer F."/>
            <person name="Freitag M."/>
            <person name="Gabaldon T."/>
            <person name="Kempken F."/>
            <person name="Kumar A."/>
            <person name="Marcet-Houben M."/>
            <person name="Poggeler S."/>
            <person name="Stajich J.E."/>
            <person name="Nowrousian M."/>
        </authorList>
    </citation>
    <scope>NUCLEOTIDE SEQUENCE [LARGE SCALE GENOMIC DNA]</scope>
    <source>
        <strain evidence="3">CBS 100304</strain>
        <tissue evidence="2">Vegetative mycelium</tissue>
    </source>
</reference>
<evidence type="ECO:0000313" key="2">
    <source>
        <dbReference type="EMBL" id="CCX08265.1"/>
    </source>
</evidence>
<protein>
    <submittedName>
        <fullName evidence="2">Uncharacterized protein</fullName>
    </submittedName>
</protein>
<sequence>MQTSASAQSAQSAQPTSKRLRGIANPPYALGRWPSGRTAVVGPEGLILFDYSQSAQFSPAHSHSSRSPVNSEGLILFDYSHSVNSPLLYHTHSHTSRSHDQMPDSRAGTLTAAQSDSP</sequence>
<keyword evidence="3" id="KW-1185">Reference proteome</keyword>
<evidence type="ECO:0000313" key="3">
    <source>
        <dbReference type="Proteomes" id="UP000018144"/>
    </source>
</evidence>
<dbReference type="AlphaFoldDB" id="U4L6P5"/>
<proteinExistence type="predicted"/>
<name>U4L6P5_PYROM</name>
<gene>
    <name evidence="2" type="ORF">PCON_07858</name>
</gene>
<dbReference type="EMBL" id="HF935406">
    <property type="protein sequence ID" value="CCX08265.1"/>
    <property type="molecule type" value="Genomic_DNA"/>
</dbReference>
<evidence type="ECO:0000256" key="1">
    <source>
        <dbReference type="SAM" id="MobiDB-lite"/>
    </source>
</evidence>
<dbReference type="Proteomes" id="UP000018144">
    <property type="component" value="Unassembled WGS sequence"/>
</dbReference>